<organism evidence="1 2">
    <name type="scientific">Glomus cerebriforme</name>
    <dbReference type="NCBI Taxonomy" id="658196"/>
    <lineage>
        <taxon>Eukaryota</taxon>
        <taxon>Fungi</taxon>
        <taxon>Fungi incertae sedis</taxon>
        <taxon>Mucoromycota</taxon>
        <taxon>Glomeromycotina</taxon>
        <taxon>Glomeromycetes</taxon>
        <taxon>Glomerales</taxon>
        <taxon>Glomeraceae</taxon>
        <taxon>Glomus</taxon>
    </lineage>
</organism>
<name>A0A397TC41_9GLOM</name>
<reference evidence="1 2" key="1">
    <citation type="submission" date="2018-06" db="EMBL/GenBank/DDBJ databases">
        <title>Comparative genomics reveals the genomic features of Rhizophagus irregularis, R. cerebriforme, R. diaphanum and Gigaspora rosea, and their symbiotic lifestyle signature.</title>
        <authorList>
            <person name="Morin E."/>
            <person name="San Clemente H."/>
            <person name="Chen E.C.H."/>
            <person name="De La Providencia I."/>
            <person name="Hainaut M."/>
            <person name="Kuo A."/>
            <person name="Kohler A."/>
            <person name="Murat C."/>
            <person name="Tang N."/>
            <person name="Roy S."/>
            <person name="Loubradou J."/>
            <person name="Henrissat B."/>
            <person name="Grigoriev I.V."/>
            <person name="Corradi N."/>
            <person name="Roux C."/>
            <person name="Martin F.M."/>
        </authorList>
    </citation>
    <scope>NUCLEOTIDE SEQUENCE [LARGE SCALE GENOMIC DNA]</scope>
    <source>
        <strain evidence="1 2">DAOM 227022</strain>
    </source>
</reference>
<dbReference type="AlphaFoldDB" id="A0A397TC41"/>
<dbReference type="Proteomes" id="UP000265703">
    <property type="component" value="Unassembled WGS sequence"/>
</dbReference>
<evidence type="ECO:0000313" key="1">
    <source>
        <dbReference type="EMBL" id="RIA95830.1"/>
    </source>
</evidence>
<keyword evidence="2" id="KW-1185">Reference proteome</keyword>
<proteinExistence type="predicted"/>
<accession>A0A397TC41</accession>
<evidence type="ECO:0000313" key="2">
    <source>
        <dbReference type="Proteomes" id="UP000265703"/>
    </source>
</evidence>
<gene>
    <name evidence="1" type="ORF">C1645_816115</name>
</gene>
<sequence>MLIEIIKTIKSNLLDNQDSYNIDKQEEDVFEGEEQNLISNDNINEPVVTFGLLNKLNLDFTMKNQQSNIK</sequence>
<comment type="caution">
    <text evidence="1">The sequence shown here is derived from an EMBL/GenBank/DDBJ whole genome shotgun (WGS) entry which is preliminary data.</text>
</comment>
<protein>
    <submittedName>
        <fullName evidence="1">Uncharacterized protein</fullName>
    </submittedName>
</protein>
<dbReference type="EMBL" id="QKYT01000054">
    <property type="protein sequence ID" value="RIA95830.1"/>
    <property type="molecule type" value="Genomic_DNA"/>
</dbReference>